<reference evidence="2 3" key="1">
    <citation type="journal article" date="2019" name="Nat. Ecol. Evol.">
        <title>Megaphylogeny resolves global patterns of mushroom evolution.</title>
        <authorList>
            <person name="Varga T."/>
            <person name="Krizsan K."/>
            <person name="Foldi C."/>
            <person name="Dima B."/>
            <person name="Sanchez-Garcia M."/>
            <person name="Sanchez-Ramirez S."/>
            <person name="Szollosi G.J."/>
            <person name="Szarkandi J.G."/>
            <person name="Papp V."/>
            <person name="Albert L."/>
            <person name="Andreopoulos W."/>
            <person name="Angelini C."/>
            <person name="Antonin V."/>
            <person name="Barry K.W."/>
            <person name="Bougher N.L."/>
            <person name="Buchanan P."/>
            <person name="Buyck B."/>
            <person name="Bense V."/>
            <person name="Catcheside P."/>
            <person name="Chovatia M."/>
            <person name="Cooper J."/>
            <person name="Damon W."/>
            <person name="Desjardin D."/>
            <person name="Finy P."/>
            <person name="Geml J."/>
            <person name="Haridas S."/>
            <person name="Hughes K."/>
            <person name="Justo A."/>
            <person name="Karasinski D."/>
            <person name="Kautmanova I."/>
            <person name="Kiss B."/>
            <person name="Kocsube S."/>
            <person name="Kotiranta H."/>
            <person name="LaButti K.M."/>
            <person name="Lechner B.E."/>
            <person name="Liimatainen K."/>
            <person name="Lipzen A."/>
            <person name="Lukacs Z."/>
            <person name="Mihaltcheva S."/>
            <person name="Morgado L.N."/>
            <person name="Niskanen T."/>
            <person name="Noordeloos M.E."/>
            <person name="Ohm R.A."/>
            <person name="Ortiz-Santana B."/>
            <person name="Ovrebo C."/>
            <person name="Racz N."/>
            <person name="Riley R."/>
            <person name="Savchenko A."/>
            <person name="Shiryaev A."/>
            <person name="Soop K."/>
            <person name="Spirin V."/>
            <person name="Szebenyi C."/>
            <person name="Tomsovsky M."/>
            <person name="Tulloss R.E."/>
            <person name="Uehling J."/>
            <person name="Grigoriev I.V."/>
            <person name="Vagvolgyi C."/>
            <person name="Papp T."/>
            <person name="Martin F.M."/>
            <person name="Miettinen O."/>
            <person name="Hibbett D.S."/>
            <person name="Nagy L.G."/>
        </authorList>
    </citation>
    <scope>NUCLEOTIDE SEQUENCE [LARGE SCALE GENOMIC DNA]</scope>
    <source>
        <strain evidence="2 3">HHB13444</strain>
    </source>
</reference>
<proteinExistence type="predicted"/>
<dbReference type="AlphaFoldDB" id="A0A5C3PM21"/>
<evidence type="ECO:0000256" key="1">
    <source>
        <dbReference type="SAM" id="MobiDB-lite"/>
    </source>
</evidence>
<organism evidence="2 3">
    <name type="scientific">Polyporus arcularius HHB13444</name>
    <dbReference type="NCBI Taxonomy" id="1314778"/>
    <lineage>
        <taxon>Eukaryota</taxon>
        <taxon>Fungi</taxon>
        <taxon>Dikarya</taxon>
        <taxon>Basidiomycota</taxon>
        <taxon>Agaricomycotina</taxon>
        <taxon>Agaricomycetes</taxon>
        <taxon>Polyporales</taxon>
        <taxon>Polyporaceae</taxon>
        <taxon>Polyporus</taxon>
    </lineage>
</organism>
<protein>
    <submittedName>
        <fullName evidence="2">Uncharacterized protein</fullName>
    </submittedName>
</protein>
<evidence type="ECO:0000313" key="3">
    <source>
        <dbReference type="Proteomes" id="UP000308197"/>
    </source>
</evidence>
<dbReference type="Proteomes" id="UP000308197">
    <property type="component" value="Unassembled WGS sequence"/>
</dbReference>
<sequence>MSGTQLAAEMQALSLSDRAATPPPSKHCDETPRKSSKKRPVLVDCMPLPPVDEYHKPEATGVYYYAIYLRDKALVECAVRAMPELANHSPSVQQLHALDYLCWLVDDPSLRMQLAVVRKRHKKALPCITTHEVALVLTLFPLEKEAYENRMTAKDVQKLVDVLGCKPDWYEIALFI</sequence>
<keyword evidence="3" id="KW-1185">Reference proteome</keyword>
<gene>
    <name evidence="2" type="ORF">K466DRAFT_597884</name>
</gene>
<dbReference type="EMBL" id="ML211079">
    <property type="protein sequence ID" value="TFK89348.1"/>
    <property type="molecule type" value="Genomic_DNA"/>
</dbReference>
<feature type="region of interest" description="Disordered" evidence="1">
    <location>
        <begin position="1"/>
        <end position="36"/>
    </location>
</feature>
<name>A0A5C3PM21_9APHY</name>
<dbReference type="InParanoid" id="A0A5C3PM21"/>
<accession>A0A5C3PM21</accession>
<evidence type="ECO:0000313" key="2">
    <source>
        <dbReference type="EMBL" id="TFK89348.1"/>
    </source>
</evidence>